<dbReference type="InterPro" id="IPR015421">
    <property type="entry name" value="PyrdxlP-dep_Trfase_major"/>
</dbReference>
<organism evidence="4 5">
    <name type="scientific">Sporosarcina contaminans</name>
    <dbReference type="NCBI Taxonomy" id="633403"/>
    <lineage>
        <taxon>Bacteria</taxon>
        <taxon>Bacillati</taxon>
        <taxon>Bacillota</taxon>
        <taxon>Bacilli</taxon>
        <taxon>Bacillales</taxon>
        <taxon>Caryophanaceae</taxon>
        <taxon>Sporosarcina</taxon>
    </lineage>
</organism>
<comment type="cofactor">
    <cofactor evidence="1">
        <name>pyridoxal 5'-phosphate</name>
        <dbReference type="ChEBI" id="CHEBI:597326"/>
    </cofactor>
</comment>
<evidence type="ECO:0000259" key="3">
    <source>
        <dbReference type="Pfam" id="PF00266"/>
    </source>
</evidence>
<dbReference type="InterPro" id="IPR000192">
    <property type="entry name" value="Aminotrans_V_dom"/>
</dbReference>
<dbReference type="InterPro" id="IPR015422">
    <property type="entry name" value="PyrdxlP-dep_Trfase_small"/>
</dbReference>
<keyword evidence="2" id="KW-0663">Pyridoxal phosphate</keyword>
<dbReference type="PIRSF" id="PIRSF005572">
    <property type="entry name" value="NifS"/>
    <property type="match status" value="1"/>
</dbReference>
<evidence type="ECO:0000256" key="1">
    <source>
        <dbReference type="ARBA" id="ARBA00001933"/>
    </source>
</evidence>
<accession>A0ABW3U2T5</accession>
<evidence type="ECO:0000256" key="2">
    <source>
        <dbReference type="ARBA" id="ARBA00022898"/>
    </source>
</evidence>
<dbReference type="PANTHER" id="PTHR11601">
    <property type="entry name" value="CYSTEINE DESULFURYLASE FAMILY MEMBER"/>
    <property type="match status" value="1"/>
</dbReference>
<dbReference type="PANTHER" id="PTHR11601:SF50">
    <property type="entry name" value="CYSTEINE DESULFURASE ISCS 2-RELATED"/>
    <property type="match status" value="1"/>
</dbReference>
<keyword evidence="5" id="KW-1185">Reference proteome</keyword>
<dbReference type="InterPro" id="IPR015424">
    <property type="entry name" value="PyrdxlP-dep_Trfase"/>
</dbReference>
<dbReference type="RefSeq" id="WP_381482624.1">
    <property type="nucleotide sequence ID" value="NZ_JBHTLT010000132.1"/>
</dbReference>
<comment type="caution">
    <text evidence="4">The sequence shown here is derived from an EMBL/GenBank/DDBJ whole genome shotgun (WGS) entry which is preliminary data.</text>
</comment>
<dbReference type="Gene3D" id="3.40.640.10">
    <property type="entry name" value="Type I PLP-dependent aspartate aminotransferase-like (Major domain)"/>
    <property type="match status" value="1"/>
</dbReference>
<reference evidence="5" key="1">
    <citation type="journal article" date="2019" name="Int. J. Syst. Evol. Microbiol.">
        <title>The Global Catalogue of Microorganisms (GCM) 10K type strain sequencing project: providing services to taxonomists for standard genome sequencing and annotation.</title>
        <authorList>
            <consortium name="The Broad Institute Genomics Platform"/>
            <consortium name="The Broad Institute Genome Sequencing Center for Infectious Disease"/>
            <person name="Wu L."/>
            <person name="Ma J."/>
        </authorList>
    </citation>
    <scope>NUCLEOTIDE SEQUENCE [LARGE SCALE GENOMIC DNA]</scope>
    <source>
        <strain evidence="5">CCUG 53915</strain>
    </source>
</reference>
<dbReference type="EMBL" id="JBHTLT010000132">
    <property type="protein sequence ID" value="MFD1206972.1"/>
    <property type="molecule type" value="Genomic_DNA"/>
</dbReference>
<protein>
    <submittedName>
        <fullName evidence="4">Cysteine desulfurase family protein</fullName>
    </submittedName>
</protein>
<proteinExistence type="predicted"/>
<dbReference type="Proteomes" id="UP001597231">
    <property type="component" value="Unassembled WGS sequence"/>
</dbReference>
<evidence type="ECO:0000313" key="5">
    <source>
        <dbReference type="Proteomes" id="UP001597231"/>
    </source>
</evidence>
<dbReference type="Pfam" id="PF00266">
    <property type="entry name" value="Aminotran_5"/>
    <property type="match status" value="1"/>
</dbReference>
<evidence type="ECO:0000313" key="4">
    <source>
        <dbReference type="EMBL" id="MFD1206972.1"/>
    </source>
</evidence>
<sequence>MTMIYFDNSSTTLPDEEVMASFVEANRRFFANPASIHGLGTDAEKLLERAKEQMLKIVHCENGEVIVTSGGTESNNLAVIGFARALQHRGNHIITTSIEHPSILNACRYLEEEGFEVDYMPVDEEGCISVEKLIRKIKKETILVSIMHVNNEIGSIQPIQEIAKAVKERSRAVFHSDCVQSFGKIPVAMDENGPDAITLSAHKINGLKGTGALIMKHGIRPQPLTYGGGQEKGLRNGTVSVPNAVALAKAMRMSAVETERKDFREWRNELIAFCNQYENIKVIAENSAAPHILSLSFKHINGEVAINYFQENDIYISTSSACSSKNKQISHVIEAIHLENSFKNGVVRLSFGKDNHKEQIEICKDVIKRFMELMERGLK</sequence>
<dbReference type="InterPro" id="IPR016454">
    <property type="entry name" value="Cysteine_dSase"/>
</dbReference>
<feature type="domain" description="Aminotransferase class V" evidence="3">
    <location>
        <begin position="4"/>
        <end position="361"/>
    </location>
</feature>
<dbReference type="Gene3D" id="3.90.1150.10">
    <property type="entry name" value="Aspartate Aminotransferase, domain 1"/>
    <property type="match status" value="1"/>
</dbReference>
<name>A0ABW3U2T5_9BACL</name>
<gene>
    <name evidence="4" type="ORF">ACFQ38_17880</name>
</gene>
<dbReference type="SUPFAM" id="SSF53383">
    <property type="entry name" value="PLP-dependent transferases"/>
    <property type="match status" value="1"/>
</dbReference>